<sequence length="201" mass="23349">MYAKYVKRVIDIVGASLLLFAAWPFMFIAAMAIKIADPKGPVLFKQERPGKDEKIFKIYKFRTMQVATHDAEGNRLSDMERMTKIGKILRKTSLDEFPQFFNVLKGDMSFIGPRPLLVQYLKHYNEEQRRRHNVRPGISGWAQVNGRNAISWEERFELDVWYADNISLKTDLKVLVKTIKNVLMSKDVNNSEQDTMPDFGE</sequence>
<evidence type="ECO:0000256" key="2">
    <source>
        <dbReference type="SAM" id="Phobius"/>
    </source>
</evidence>
<comment type="similarity">
    <text evidence="1">Belongs to the bacterial sugar transferase family.</text>
</comment>
<keyword evidence="2" id="KW-0472">Membrane</keyword>
<evidence type="ECO:0000313" key="4">
    <source>
        <dbReference type="EMBL" id="MBC8578948.1"/>
    </source>
</evidence>
<dbReference type="EMBL" id="JACRSY010000006">
    <property type="protein sequence ID" value="MBC8578948.1"/>
    <property type="molecule type" value="Genomic_DNA"/>
</dbReference>
<keyword evidence="2" id="KW-1133">Transmembrane helix</keyword>
<dbReference type="Pfam" id="PF02397">
    <property type="entry name" value="Bac_transf"/>
    <property type="match status" value="1"/>
</dbReference>
<dbReference type="Proteomes" id="UP000655830">
    <property type="component" value="Unassembled WGS sequence"/>
</dbReference>
<keyword evidence="5" id="KW-1185">Reference proteome</keyword>
<dbReference type="PANTHER" id="PTHR30576:SF8">
    <property type="entry name" value="UNDECAPRENYL-PHOSPHATE GALACTOSE PHOSPHOTRANSFERASE"/>
    <property type="match status" value="1"/>
</dbReference>
<feature type="domain" description="Bacterial sugar transferase" evidence="3">
    <location>
        <begin position="7"/>
        <end position="183"/>
    </location>
</feature>
<evidence type="ECO:0000313" key="5">
    <source>
        <dbReference type="Proteomes" id="UP000655830"/>
    </source>
</evidence>
<name>A0A926IDQ6_9FIRM</name>
<protein>
    <submittedName>
        <fullName evidence="4">Sugar transferase</fullName>
    </submittedName>
</protein>
<dbReference type="AlphaFoldDB" id="A0A926IDQ6"/>
<organism evidence="4 5">
    <name type="scientific">Zhenhengia yiwuensis</name>
    <dbReference type="NCBI Taxonomy" id="2763666"/>
    <lineage>
        <taxon>Bacteria</taxon>
        <taxon>Bacillati</taxon>
        <taxon>Bacillota</taxon>
        <taxon>Clostridia</taxon>
        <taxon>Lachnospirales</taxon>
        <taxon>Lachnospiraceae</taxon>
        <taxon>Zhenhengia</taxon>
    </lineage>
</organism>
<accession>A0A926IDQ6</accession>
<keyword evidence="2" id="KW-0812">Transmembrane</keyword>
<feature type="transmembrane region" description="Helical" evidence="2">
    <location>
        <begin position="12"/>
        <end position="33"/>
    </location>
</feature>
<dbReference type="GO" id="GO:0016780">
    <property type="term" value="F:phosphotransferase activity, for other substituted phosphate groups"/>
    <property type="evidence" value="ECO:0007669"/>
    <property type="project" value="TreeGrafter"/>
</dbReference>
<dbReference type="PANTHER" id="PTHR30576">
    <property type="entry name" value="COLANIC BIOSYNTHESIS UDP-GLUCOSE LIPID CARRIER TRANSFERASE"/>
    <property type="match status" value="1"/>
</dbReference>
<comment type="caution">
    <text evidence="4">The sequence shown here is derived from an EMBL/GenBank/DDBJ whole genome shotgun (WGS) entry which is preliminary data.</text>
</comment>
<dbReference type="RefSeq" id="WP_249332114.1">
    <property type="nucleotide sequence ID" value="NZ_JACRSY010000006.1"/>
</dbReference>
<gene>
    <name evidence="4" type="ORF">H8718_05295</name>
</gene>
<evidence type="ECO:0000256" key="1">
    <source>
        <dbReference type="ARBA" id="ARBA00006464"/>
    </source>
</evidence>
<keyword evidence="4" id="KW-0808">Transferase</keyword>
<proteinExistence type="inferred from homology"/>
<reference evidence="4" key="1">
    <citation type="submission" date="2020-08" db="EMBL/GenBank/DDBJ databases">
        <title>Genome public.</title>
        <authorList>
            <person name="Liu C."/>
            <person name="Sun Q."/>
        </authorList>
    </citation>
    <scope>NUCLEOTIDE SEQUENCE</scope>
    <source>
        <strain evidence="4">NSJ-12</strain>
    </source>
</reference>
<dbReference type="InterPro" id="IPR003362">
    <property type="entry name" value="Bact_transf"/>
</dbReference>
<evidence type="ECO:0000259" key="3">
    <source>
        <dbReference type="Pfam" id="PF02397"/>
    </source>
</evidence>